<evidence type="ECO:0000259" key="1">
    <source>
        <dbReference type="Pfam" id="PF00248"/>
    </source>
</evidence>
<dbReference type="SUPFAM" id="SSF51430">
    <property type="entry name" value="NAD(P)-linked oxidoreductase"/>
    <property type="match status" value="1"/>
</dbReference>
<protein>
    <recommendedName>
        <fullName evidence="1">NADP-dependent oxidoreductase domain-containing protein</fullName>
    </recommendedName>
</protein>
<sequence length="356" mass="39167">MKQPLLSADRRTFLKSGGAIAAGLLAQTTLPAEASRTLPALPSNPRTVAAMPTRNLGKTGYKVGIFSLGGQASIERANNFDVAVPIIERALDLGVNYIDTSSIYGGPERWSEQYVGRVMKTRRNEAFLATKTKERTRDGSLRMIEKSLQLLNTDHVDLWQLHDIGLPEDVDAIFAKGGAMEALVEMQEQKVVRYLGVTGHYRPDALIDAINRHPFDCILMALNAADSHIHSFTDQLLPLVVEKQMGIIGMKVPARGRLLASWTPPSLDAQRHSWEGSAIATRSGVMNMRDAMRFTLSHPVSTVIIGCDTIAQLEENVKIARDFTPLSQTQMATLNELAAPVAQQSLFFRFTDRSKG</sequence>
<dbReference type="PANTHER" id="PTHR43312">
    <property type="entry name" value="D-THREO-ALDOSE 1-DEHYDROGENASE"/>
    <property type="match status" value="1"/>
</dbReference>
<dbReference type="CDD" id="cd19100">
    <property type="entry name" value="AKR_unchar"/>
    <property type="match status" value="1"/>
</dbReference>
<dbReference type="Gene3D" id="3.20.20.100">
    <property type="entry name" value="NADP-dependent oxidoreductase domain"/>
    <property type="match status" value="1"/>
</dbReference>
<keyword evidence="3" id="KW-1185">Reference proteome</keyword>
<reference evidence="2 3" key="1">
    <citation type="submission" date="2020-08" db="EMBL/GenBank/DDBJ databases">
        <title>Genomic Encyclopedia of Type Strains, Phase IV (KMG-V): Genome sequencing to study the core and pangenomes of soil and plant-associated prokaryotes.</title>
        <authorList>
            <person name="Whitman W."/>
        </authorList>
    </citation>
    <scope>NUCLEOTIDE SEQUENCE [LARGE SCALE GENOMIC DNA]</scope>
    <source>
        <strain evidence="2 3">M8UP14</strain>
    </source>
</reference>
<evidence type="ECO:0000313" key="3">
    <source>
        <dbReference type="Proteomes" id="UP000540989"/>
    </source>
</evidence>
<dbReference type="AlphaFoldDB" id="A0A7W8E575"/>
<accession>A0A7W8E575</accession>
<comment type="caution">
    <text evidence="2">The sequence shown here is derived from an EMBL/GenBank/DDBJ whole genome shotgun (WGS) entry which is preliminary data.</text>
</comment>
<dbReference type="EMBL" id="JACHIP010000007">
    <property type="protein sequence ID" value="MBB5059793.1"/>
    <property type="molecule type" value="Genomic_DNA"/>
</dbReference>
<feature type="domain" description="NADP-dependent oxidoreductase" evidence="1">
    <location>
        <begin position="64"/>
        <end position="338"/>
    </location>
</feature>
<dbReference type="InterPro" id="IPR036812">
    <property type="entry name" value="NAD(P)_OxRdtase_dom_sf"/>
</dbReference>
<gene>
    <name evidence="2" type="ORF">HDF16_004522</name>
</gene>
<dbReference type="InterPro" id="IPR006311">
    <property type="entry name" value="TAT_signal"/>
</dbReference>
<organism evidence="2 3">
    <name type="scientific">Granulicella aggregans</name>
    <dbReference type="NCBI Taxonomy" id="474949"/>
    <lineage>
        <taxon>Bacteria</taxon>
        <taxon>Pseudomonadati</taxon>
        <taxon>Acidobacteriota</taxon>
        <taxon>Terriglobia</taxon>
        <taxon>Terriglobales</taxon>
        <taxon>Acidobacteriaceae</taxon>
        <taxon>Granulicella</taxon>
    </lineage>
</organism>
<dbReference type="RefSeq" id="WP_184221639.1">
    <property type="nucleotide sequence ID" value="NZ_JACHIP010000007.1"/>
</dbReference>
<evidence type="ECO:0000313" key="2">
    <source>
        <dbReference type="EMBL" id="MBB5059793.1"/>
    </source>
</evidence>
<dbReference type="PANTHER" id="PTHR43312:SF1">
    <property type="entry name" value="NADP-DEPENDENT OXIDOREDUCTASE DOMAIN-CONTAINING PROTEIN"/>
    <property type="match status" value="1"/>
</dbReference>
<name>A0A7W8E575_9BACT</name>
<proteinExistence type="predicted"/>
<dbReference type="PROSITE" id="PS51318">
    <property type="entry name" value="TAT"/>
    <property type="match status" value="1"/>
</dbReference>
<dbReference type="InterPro" id="IPR023210">
    <property type="entry name" value="NADP_OxRdtase_dom"/>
</dbReference>
<dbReference type="Proteomes" id="UP000540989">
    <property type="component" value="Unassembled WGS sequence"/>
</dbReference>
<dbReference type="InterPro" id="IPR053135">
    <property type="entry name" value="AKR2_Oxidoreductase"/>
</dbReference>
<dbReference type="Pfam" id="PF00248">
    <property type="entry name" value="Aldo_ket_red"/>
    <property type="match status" value="1"/>
</dbReference>